<keyword evidence="1" id="KW-0732">Signal</keyword>
<evidence type="ECO:0000313" key="4">
    <source>
        <dbReference type="Proteomes" id="UP000248917"/>
    </source>
</evidence>
<dbReference type="Pfam" id="PF04784">
    <property type="entry name" value="DUF547"/>
    <property type="match status" value="1"/>
</dbReference>
<reference evidence="3 4" key="1">
    <citation type="submission" date="2018-06" db="EMBL/GenBank/DDBJ databases">
        <title>Genomic Encyclopedia of Archaeal and Bacterial Type Strains, Phase II (KMG-II): from individual species to whole genera.</title>
        <authorList>
            <person name="Goeker M."/>
        </authorList>
    </citation>
    <scope>NUCLEOTIDE SEQUENCE [LARGE SCALE GENOMIC DNA]</scope>
    <source>
        <strain evidence="3 4">T4</strain>
    </source>
</reference>
<organism evidence="3 4">
    <name type="scientific">Algoriphagus aquaeductus</name>
    <dbReference type="NCBI Taxonomy" id="475299"/>
    <lineage>
        <taxon>Bacteria</taxon>
        <taxon>Pseudomonadati</taxon>
        <taxon>Bacteroidota</taxon>
        <taxon>Cytophagia</taxon>
        <taxon>Cytophagales</taxon>
        <taxon>Cyclobacteriaceae</taxon>
        <taxon>Algoriphagus</taxon>
    </lineage>
</organism>
<evidence type="ECO:0000313" key="3">
    <source>
        <dbReference type="EMBL" id="PZV84396.1"/>
    </source>
</evidence>
<dbReference type="PROSITE" id="PS51257">
    <property type="entry name" value="PROKAR_LIPOPROTEIN"/>
    <property type="match status" value="1"/>
</dbReference>
<dbReference type="OrthoDB" id="526867at2"/>
<dbReference type="InterPro" id="IPR051548">
    <property type="entry name" value="Grx-like_ET"/>
</dbReference>
<gene>
    <name evidence="3" type="ORF">CLV31_10444</name>
</gene>
<comment type="caution">
    <text evidence="3">The sequence shown here is derived from an EMBL/GenBank/DDBJ whole genome shotgun (WGS) entry which is preliminary data.</text>
</comment>
<dbReference type="GO" id="GO:0009055">
    <property type="term" value="F:electron transfer activity"/>
    <property type="evidence" value="ECO:0007669"/>
    <property type="project" value="TreeGrafter"/>
</dbReference>
<dbReference type="RefSeq" id="WP_111392080.1">
    <property type="nucleotide sequence ID" value="NZ_QKTX01000004.1"/>
</dbReference>
<evidence type="ECO:0000259" key="2">
    <source>
        <dbReference type="Pfam" id="PF04784"/>
    </source>
</evidence>
<dbReference type="PANTHER" id="PTHR34386:SF1">
    <property type="entry name" value="GLUTAREDOXIN-LIKE PROTEIN NRDH"/>
    <property type="match status" value="1"/>
</dbReference>
<feature type="signal peptide" evidence="1">
    <location>
        <begin position="1"/>
        <end position="27"/>
    </location>
</feature>
<feature type="domain" description="DUF547" evidence="2">
    <location>
        <begin position="78"/>
        <end position="193"/>
    </location>
</feature>
<dbReference type="PANTHER" id="PTHR34386">
    <property type="entry name" value="GLUTAREDOXIN"/>
    <property type="match status" value="1"/>
</dbReference>
<proteinExistence type="predicted"/>
<dbReference type="EMBL" id="QKTX01000004">
    <property type="protein sequence ID" value="PZV84396.1"/>
    <property type="molecule type" value="Genomic_DNA"/>
</dbReference>
<dbReference type="AlphaFoldDB" id="A0A326RS09"/>
<protein>
    <submittedName>
        <fullName evidence="3">Uncharacterized protein DUF547</fullName>
    </submittedName>
</protein>
<keyword evidence="4" id="KW-1185">Reference proteome</keyword>
<feature type="chain" id="PRO_5016327080" evidence="1">
    <location>
        <begin position="28"/>
        <end position="254"/>
    </location>
</feature>
<evidence type="ECO:0000256" key="1">
    <source>
        <dbReference type="SAM" id="SignalP"/>
    </source>
</evidence>
<dbReference type="Proteomes" id="UP000248917">
    <property type="component" value="Unassembled WGS sequence"/>
</dbReference>
<accession>A0A326RS09</accession>
<sequence>MKLLINFIYLFLLSALLSCQSSSLGMAGTTPPSHQIWDQLVKAHVKPNGMVDYKGFIKDKAKLEQYTKLLSENAPDRKTWSKNQQLAYWINAYNAFTVKLIVDNYPTKSIRDLGPKLKIPLIKDVWHYKFFKIGGVESSLDEIEHSIIRKEFDEPRIHFAINCASVSCPPLLNEAFVPEKLDSQLQKVAVAFINDPTRNKITPDAVQISSIFLWFKGDFTKKGSLIDFLNQYSKVKIKSSAKISHLDYNWNLNE</sequence>
<name>A0A326RS09_9BACT</name>
<dbReference type="InterPro" id="IPR006869">
    <property type="entry name" value="DUF547"/>
</dbReference>
<dbReference type="GO" id="GO:0045454">
    <property type="term" value="P:cell redox homeostasis"/>
    <property type="evidence" value="ECO:0007669"/>
    <property type="project" value="TreeGrafter"/>
</dbReference>